<proteinExistence type="inferred from homology"/>
<dbReference type="CDD" id="cd02252">
    <property type="entry name" value="nylC_like"/>
    <property type="match status" value="1"/>
</dbReference>
<accession>A0A366DY46</accession>
<dbReference type="Proteomes" id="UP000252893">
    <property type="component" value="Unassembled WGS sequence"/>
</dbReference>
<sequence length="350" mass="36044">MTQPAKGTSGSHRSGKRNLITDVAGLRVGNAQDDHIKTGVTAILCDCATTAAVQVLGGAPGARETDLLEPHNTVQTINAIVLSGGSAFGLDAASGVQAYLRERKIGFEAAGHHIPIVPSAILFDMHNGGNKDWGRYPPYRELGYQAADSAAEDFALGSCGAGAGALVAGFKGGLGSASHILLNGITMGALVAVNAVGSVTVGSGKHFWAAPFELNNEFGGLGYPHPLPADATELRIKFRDSASDAPAMPPQANTTIGTIATDAVLTKAQAKRLAITAHDGYSRAIWPAHTPFDGDLIFALATGASGIEPTVEEFIDLCASAASTMARAVARGVYLATPQKNDLFPCWNAG</sequence>
<keyword evidence="2" id="KW-0645">Protease</keyword>
<keyword evidence="3" id="KW-1185">Reference proteome</keyword>
<keyword evidence="2" id="KW-0378">Hydrolase</keyword>
<gene>
    <name evidence="2" type="ORF">DFR47_104365</name>
</gene>
<comment type="similarity">
    <text evidence="1">Belongs to the peptidase S58 family.</text>
</comment>
<dbReference type="PANTHER" id="PTHR36512:SF3">
    <property type="entry name" value="BLR5678 PROTEIN"/>
    <property type="match status" value="1"/>
</dbReference>
<dbReference type="InterPro" id="IPR005321">
    <property type="entry name" value="Peptidase_S58_DmpA"/>
</dbReference>
<organism evidence="2 3">
    <name type="scientific">Pseudochrobactrum asaccharolyticum</name>
    <dbReference type="NCBI Taxonomy" id="354351"/>
    <lineage>
        <taxon>Bacteria</taxon>
        <taxon>Pseudomonadati</taxon>
        <taxon>Pseudomonadota</taxon>
        <taxon>Alphaproteobacteria</taxon>
        <taxon>Hyphomicrobiales</taxon>
        <taxon>Brucellaceae</taxon>
        <taxon>Pseudochrobactrum</taxon>
    </lineage>
</organism>
<dbReference type="SUPFAM" id="SSF56266">
    <property type="entry name" value="DmpA/ArgJ-like"/>
    <property type="match status" value="1"/>
</dbReference>
<keyword evidence="2" id="KW-0031">Aminopeptidase</keyword>
<dbReference type="PANTHER" id="PTHR36512">
    <property type="entry name" value="D-AMINOPEPTIDASE"/>
    <property type="match status" value="1"/>
</dbReference>
<dbReference type="RefSeq" id="WP_113945012.1">
    <property type="nucleotide sequence ID" value="NZ_JBHEEG010000001.1"/>
</dbReference>
<comment type="caution">
    <text evidence="2">The sequence shown here is derived from an EMBL/GenBank/DDBJ whole genome shotgun (WGS) entry which is preliminary data.</text>
</comment>
<dbReference type="Pfam" id="PF03576">
    <property type="entry name" value="Peptidase_S58"/>
    <property type="match status" value="1"/>
</dbReference>
<evidence type="ECO:0000313" key="3">
    <source>
        <dbReference type="Proteomes" id="UP000252893"/>
    </source>
</evidence>
<dbReference type="InterPro" id="IPR016117">
    <property type="entry name" value="ArgJ-like_dom_sf"/>
</dbReference>
<dbReference type="OrthoDB" id="9808347at2"/>
<evidence type="ECO:0000256" key="1">
    <source>
        <dbReference type="ARBA" id="ARBA00007068"/>
    </source>
</evidence>
<reference evidence="2 3" key="1">
    <citation type="submission" date="2018-06" db="EMBL/GenBank/DDBJ databases">
        <title>Genomic Encyclopedia of Type Strains, Phase IV (KMG-IV): sequencing the most valuable type-strain genomes for metagenomic binning, comparative biology and taxonomic classification.</title>
        <authorList>
            <person name="Goeker M."/>
        </authorList>
    </citation>
    <scope>NUCLEOTIDE SEQUENCE [LARGE SCALE GENOMIC DNA]</scope>
    <source>
        <strain evidence="2 3">DSM 25619</strain>
    </source>
</reference>
<protein>
    <submittedName>
        <fullName evidence="2">L-aminopeptidase/D-esterase-like protein</fullName>
    </submittedName>
</protein>
<dbReference type="EMBL" id="QNRH01000004">
    <property type="protein sequence ID" value="RBO95002.1"/>
    <property type="molecule type" value="Genomic_DNA"/>
</dbReference>
<evidence type="ECO:0000313" key="2">
    <source>
        <dbReference type="EMBL" id="RBO95002.1"/>
    </source>
</evidence>
<dbReference type="GO" id="GO:0004177">
    <property type="term" value="F:aminopeptidase activity"/>
    <property type="evidence" value="ECO:0007669"/>
    <property type="project" value="UniProtKB-KW"/>
</dbReference>
<dbReference type="AlphaFoldDB" id="A0A366DY46"/>
<name>A0A366DY46_9HYPH</name>
<dbReference type="Gene3D" id="3.60.70.12">
    <property type="entry name" value="L-amino peptidase D-ALA esterase/amidase"/>
    <property type="match status" value="1"/>
</dbReference>